<evidence type="ECO:0000259" key="19">
    <source>
        <dbReference type="PROSITE" id="PS50927"/>
    </source>
</evidence>
<dbReference type="GO" id="GO:0005524">
    <property type="term" value="F:ATP binding"/>
    <property type="evidence" value="ECO:0007669"/>
    <property type="project" value="UniProtKB-KW"/>
</dbReference>
<evidence type="ECO:0000256" key="1">
    <source>
        <dbReference type="ARBA" id="ARBA00004479"/>
    </source>
</evidence>
<keyword evidence="12" id="KW-1015">Disulfide bond</keyword>
<keyword evidence="14" id="KW-0325">Glycoprotein</keyword>
<dbReference type="FunFam" id="1.10.510.10:FF:000537">
    <property type="entry name" value="Putative receptor-like protein kinase"/>
    <property type="match status" value="1"/>
</dbReference>
<evidence type="ECO:0000256" key="9">
    <source>
        <dbReference type="ARBA" id="ARBA00022840"/>
    </source>
</evidence>
<feature type="domain" description="Protein kinase" evidence="18">
    <location>
        <begin position="434"/>
        <end position="712"/>
    </location>
</feature>
<dbReference type="InterPro" id="IPR008271">
    <property type="entry name" value="Ser/Thr_kinase_AS"/>
</dbReference>
<keyword evidence="7 17" id="KW-0547">Nucleotide-binding</keyword>
<evidence type="ECO:0000256" key="5">
    <source>
        <dbReference type="ARBA" id="ARBA00022692"/>
    </source>
</evidence>
<dbReference type="PROSITE" id="PS50927">
    <property type="entry name" value="BULB_LECTIN"/>
    <property type="match status" value="1"/>
</dbReference>
<dbReference type="InterPro" id="IPR024171">
    <property type="entry name" value="SRK-like_kinase"/>
</dbReference>
<evidence type="ECO:0000259" key="20">
    <source>
        <dbReference type="PROSITE" id="PS50948"/>
    </source>
</evidence>
<dbReference type="SMART" id="SM00108">
    <property type="entry name" value="B_lectin"/>
    <property type="match status" value="1"/>
</dbReference>
<dbReference type="OrthoDB" id="815736at2759"/>
<dbReference type="GO" id="GO:0004674">
    <property type="term" value="F:protein serine/threonine kinase activity"/>
    <property type="evidence" value="ECO:0007669"/>
    <property type="project" value="UniProtKB-KW"/>
</dbReference>
<evidence type="ECO:0000256" key="8">
    <source>
        <dbReference type="ARBA" id="ARBA00022777"/>
    </source>
</evidence>
<keyword evidence="9 17" id="KW-0067">ATP-binding</keyword>
<keyword evidence="6" id="KW-0732">Signal</keyword>
<evidence type="ECO:0000256" key="6">
    <source>
        <dbReference type="ARBA" id="ARBA00022729"/>
    </source>
</evidence>
<dbReference type="InterPro" id="IPR001480">
    <property type="entry name" value="Bulb-type_lectin_dom"/>
</dbReference>
<evidence type="ECO:0000313" key="21">
    <source>
        <dbReference type="EMBL" id="KDP41680.1"/>
    </source>
</evidence>
<keyword evidence="8 17" id="KW-0418">Kinase</keyword>
<keyword evidence="22" id="KW-1185">Reference proteome</keyword>
<dbReference type="EC" id="2.7.11.1" evidence="17"/>
<evidence type="ECO:0000256" key="4">
    <source>
        <dbReference type="ARBA" id="ARBA00022679"/>
    </source>
</evidence>
<gene>
    <name evidence="21" type="ORF">JCGZ_16087</name>
</gene>
<evidence type="ECO:0000256" key="15">
    <source>
        <dbReference type="ARBA" id="ARBA00047899"/>
    </source>
</evidence>
<dbReference type="PIRSF" id="PIRSF000641">
    <property type="entry name" value="SRK"/>
    <property type="match status" value="1"/>
</dbReference>
<dbReference type="InterPro" id="IPR011009">
    <property type="entry name" value="Kinase-like_dom_sf"/>
</dbReference>
<keyword evidence="2 17" id="KW-0723">Serine/threonine-protein kinase</keyword>
<dbReference type="Pfam" id="PF00954">
    <property type="entry name" value="S_locus_glycop"/>
    <property type="match status" value="1"/>
</dbReference>
<dbReference type="InterPro" id="IPR036426">
    <property type="entry name" value="Bulb-type_lectin_dom_sf"/>
</dbReference>
<evidence type="ECO:0000256" key="17">
    <source>
        <dbReference type="PIRNR" id="PIRNR000641"/>
    </source>
</evidence>
<dbReference type="Gene3D" id="1.10.510.10">
    <property type="entry name" value="Transferase(Phosphotransferase) domain 1"/>
    <property type="match status" value="1"/>
</dbReference>
<evidence type="ECO:0000256" key="14">
    <source>
        <dbReference type="ARBA" id="ARBA00023180"/>
    </source>
</evidence>
<keyword evidence="5" id="KW-0812">Transmembrane</keyword>
<dbReference type="SMART" id="SM00220">
    <property type="entry name" value="S_TKc"/>
    <property type="match status" value="1"/>
</dbReference>
<evidence type="ECO:0000256" key="13">
    <source>
        <dbReference type="ARBA" id="ARBA00023170"/>
    </source>
</evidence>
<dbReference type="PROSITE" id="PS50011">
    <property type="entry name" value="PROTEIN_KINASE_DOM"/>
    <property type="match status" value="1"/>
</dbReference>
<dbReference type="SUPFAM" id="SSF51110">
    <property type="entry name" value="alpha-D-mannose-specific plant lectins"/>
    <property type="match status" value="1"/>
</dbReference>
<dbReference type="Gene3D" id="3.30.200.20">
    <property type="entry name" value="Phosphorylase Kinase, domain 1"/>
    <property type="match status" value="1"/>
</dbReference>
<evidence type="ECO:0000313" key="22">
    <source>
        <dbReference type="Proteomes" id="UP000027138"/>
    </source>
</evidence>
<evidence type="ECO:0000256" key="2">
    <source>
        <dbReference type="ARBA" id="ARBA00022527"/>
    </source>
</evidence>
<comment type="subcellular location">
    <subcellularLocation>
        <location evidence="1">Membrane</location>
        <topology evidence="1">Single-pass type I membrane protein</topology>
    </subcellularLocation>
</comment>
<keyword evidence="4 17" id="KW-0808">Transferase</keyword>
<dbReference type="Pfam" id="PF01453">
    <property type="entry name" value="B_lectin"/>
    <property type="match status" value="1"/>
</dbReference>
<evidence type="ECO:0000256" key="7">
    <source>
        <dbReference type="ARBA" id="ARBA00022741"/>
    </source>
</evidence>
<keyword evidence="10" id="KW-1133">Transmembrane helix</keyword>
<dbReference type="FunFam" id="3.30.200.20:FF:000059">
    <property type="entry name" value="S-receptor-like serine/threonine-protein kinase"/>
    <property type="match status" value="1"/>
</dbReference>
<dbReference type="CDD" id="cd14066">
    <property type="entry name" value="STKc_IRAK"/>
    <property type="match status" value="1"/>
</dbReference>
<comment type="similarity">
    <text evidence="17">Belongs to the protein kinase superfamily. Ser/Thr protein kinase family.</text>
</comment>
<dbReference type="PROSITE" id="PS00108">
    <property type="entry name" value="PROTEIN_KINASE_ST"/>
    <property type="match status" value="1"/>
</dbReference>
<dbReference type="SUPFAM" id="SSF56112">
    <property type="entry name" value="Protein kinase-like (PK-like)"/>
    <property type="match status" value="1"/>
</dbReference>
<accession>A0A067LB09</accession>
<dbReference type="PROSITE" id="PS50948">
    <property type="entry name" value="PAN"/>
    <property type="match status" value="1"/>
</dbReference>
<dbReference type="EMBL" id="KK914318">
    <property type="protein sequence ID" value="KDP41680.1"/>
    <property type="molecule type" value="Genomic_DNA"/>
</dbReference>
<evidence type="ECO:0000259" key="18">
    <source>
        <dbReference type="PROSITE" id="PS50011"/>
    </source>
</evidence>
<dbReference type="InterPro" id="IPR003609">
    <property type="entry name" value="Pan_app"/>
</dbReference>
<dbReference type="Gene3D" id="2.90.10.10">
    <property type="entry name" value="Bulb-type lectin domain"/>
    <property type="match status" value="1"/>
</dbReference>
<feature type="domain" description="Apple" evidence="20">
    <location>
        <begin position="254"/>
        <end position="337"/>
    </location>
</feature>
<dbReference type="PANTHER" id="PTHR47974:SF3">
    <property type="entry name" value="RECEPTOR-LIKE SERINE_THREONINE-PROTEIN KINASE"/>
    <property type="match status" value="1"/>
</dbReference>
<dbReference type="PANTHER" id="PTHR47974">
    <property type="entry name" value="OS07G0415500 PROTEIN"/>
    <property type="match status" value="1"/>
</dbReference>
<dbReference type="Proteomes" id="UP000027138">
    <property type="component" value="Unassembled WGS sequence"/>
</dbReference>
<protein>
    <recommendedName>
        <fullName evidence="17">Receptor-like serine/threonine-protein kinase</fullName>
        <ecNumber evidence="17">2.7.11.1</ecNumber>
    </recommendedName>
</protein>
<dbReference type="Pfam" id="PF00069">
    <property type="entry name" value="Pkinase"/>
    <property type="match status" value="1"/>
</dbReference>
<evidence type="ECO:0000256" key="10">
    <source>
        <dbReference type="ARBA" id="ARBA00022989"/>
    </source>
</evidence>
<dbReference type="GO" id="GO:0048544">
    <property type="term" value="P:recognition of pollen"/>
    <property type="evidence" value="ECO:0007669"/>
    <property type="project" value="InterPro"/>
</dbReference>
<keyword evidence="11" id="KW-0472">Membrane</keyword>
<organism evidence="21 22">
    <name type="scientific">Jatropha curcas</name>
    <name type="common">Barbados nut</name>
    <dbReference type="NCBI Taxonomy" id="180498"/>
    <lineage>
        <taxon>Eukaryota</taxon>
        <taxon>Viridiplantae</taxon>
        <taxon>Streptophyta</taxon>
        <taxon>Embryophyta</taxon>
        <taxon>Tracheophyta</taxon>
        <taxon>Spermatophyta</taxon>
        <taxon>Magnoliopsida</taxon>
        <taxon>eudicotyledons</taxon>
        <taxon>Gunneridae</taxon>
        <taxon>Pentapetalae</taxon>
        <taxon>rosids</taxon>
        <taxon>fabids</taxon>
        <taxon>Malpighiales</taxon>
        <taxon>Euphorbiaceae</taxon>
        <taxon>Crotonoideae</taxon>
        <taxon>Jatropheae</taxon>
        <taxon>Jatropha</taxon>
    </lineage>
</organism>
<reference evidence="21 22" key="1">
    <citation type="journal article" date="2014" name="PLoS ONE">
        <title>Global Analysis of Gene Expression Profiles in Physic Nut (Jatropha curcas L.) Seedlings Exposed to Salt Stress.</title>
        <authorList>
            <person name="Zhang L."/>
            <person name="Zhang C."/>
            <person name="Wu P."/>
            <person name="Chen Y."/>
            <person name="Li M."/>
            <person name="Jiang H."/>
            <person name="Wu G."/>
        </authorList>
    </citation>
    <scope>NUCLEOTIDE SEQUENCE [LARGE SCALE GENOMIC DNA]</scope>
    <source>
        <strain evidence="22">cv. GZQX0401</strain>
        <tissue evidence="21">Young leaves</tissue>
    </source>
</reference>
<sequence>MANRDTPVNGRRSKLSLQKTGNLILTDAGQSIVWATNTASVSSMKLQLHNNGNLVLQSMEGDKLWQSFDSPTNTLLPQQPLTKNVRLVSSRSQTDISSGYYKLLFHQDNILFLVFDGPETSSVYWPDPWLLDDQIDRSRYNDSKIAVFDDKGHFLSSDGVKFRSLDYGKGPYRRLTLDFDGNLRLYSLEEENRTWSVTWHATSKPCRIHGACGPNSICIYDRNLGRKCTCPPRFKMKNQTDWSYGCEPEFKIPCKKKDVGFVKLHHVDFYGYNIHLLKNYTFAMCKETCLNMCNCKGFQHKFIEDDGHYNCYPKRELRNGHLSANFNGTLHLKFRKSEISSLKGNLQEFQLNCSIPLRKNLNRSYDKKGGNGSLKILLWCASVVGWIEVVSISVALLFIYRTRLRSEAANKQGYFAIATRFRRFSYAELKRATCDFSKEIGRGGAGVVYKGVLPDQRIAAIKRLNEANQGEEEFLAEISTIGRLNHMNLIDMWGYCAERSNRLLVYEYMENGSLADNLMSNVLDWEKGFDIAVGIAKGLAYLHEECLEWVLHCDVKPQNILLDTNFQPKVADFGLSKILNRDGTSDLTFSRIRGTRGYMAPEWILNLPITSKVDVYSYGMVVLEMATGNGFQTTGSEGVGEHQGLVARVREKKYGAESMAVWIQEIVDPAIGSQWDMNMLEILIEVAMQCVEEDKDVRPTMSQVVEMLLRHT</sequence>
<keyword evidence="3" id="KW-0245">EGF-like domain</keyword>
<feature type="domain" description="Bulb-type lectin" evidence="19">
    <location>
        <begin position="1"/>
        <end position="69"/>
    </location>
</feature>
<dbReference type="InterPro" id="IPR000858">
    <property type="entry name" value="S_locus_glycoprot_dom"/>
</dbReference>
<evidence type="ECO:0000256" key="11">
    <source>
        <dbReference type="ARBA" id="ARBA00023136"/>
    </source>
</evidence>
<dbReference type="GO" id="GO:0106310">
    <property type="term" value="F:protein serine kinase activity"/>
    <property type="evidence" value="ECO:0007669"/>
    <property type="project" value="RHEA"/>
</dbReference>
<evidence type="ECO:0000256" key="12">
    <source>
        <dbReference type="ARBA" id="ARBA00023157"/>
    </source>
</evidence>
<keyword evidence="13" id="KW-0675">Receptor</keyword>
<comment type="catalytic activity">
    <reaction evidence="16 17">
        <text>L-seryl-[protein] + ATP = O-phospho-L-seryl-[protein] + ADP + H(+)</text>
        <dbReference type="Rhea" id="RHEA:17989"/>
        <dbReference type="Rhea" id="RHEA-COMP:9863"/>
        <dbReference type="Rhea" id="RHEA-COMP:11604"/>
        <dbReference type="ChEBI" id="CHEBI:15378"/>
        <dbReference type="ChEBI" id="CHEBI:29999"/>
        <dbReference type="ChEBI" id="CHEBI:30616"/>
        <dbReference type="ChEBI" id="CHEBI:83421"/>
        <dbReference type="ChEBI" id="CHEBI:456216"/>
        <dbReference type="EC" id="2.7.11.1"/>
    </reaction>
</comment>
<dbReference type="GO" id="GO:0016020">
    <property type="term" value="C:membrane"/>
    <property type="evidence" value="ECO:0007669"/>
    <property type="project" value="UniProtKB-SubCell"/>
</dbReference>
<proteinExistence type="inferred from homology"/>
<dbReference type="CDD" id="cd00028">
    <property type="entry name" value="B_lectin"/>
    <property type="match status" value="1"/>
</dbReference>
<dbReference type="AlphaFoldDB" id="A0A067LB09"/>
<evidence type="ECO:0000256" key="16">
    <source>
        <dbReference type="ARBA" id="ARBA00048679"/>
    </source>
</evidence>
<name>A0A067LB09_JATCU</name>
<comment type="catalytic activity">
    <reaction evidence="15 17">
        <text>L-threonyl-[protein] + ATP = O-phospho-L-threonyl-[protein] + ADP + H(+)</text>
        <dbReference type="Rhea" id="RHEA:46608"/>
        <dbReference type="Rhea" id="RHEA-COMP:11060"/>
        <dbReference type="Rhea" id="RHEA-COMP:11605"/>
        <dbReference type="ChEBI" id="CHEBI:15378"/>
        <dbReference type="ChEBI" id="CHEBI:30013"/>
        <dbReference type="ChEBI" id="CHEBI:30616"/>
        <dbReference type="ChEBI" id="CHEBI:61977"/>
        <dbReference type="ChEBI" id="CHEBI:456216"/>
        <dbReference type="EC" id="2.7.11.1"/>
    </reaction>
</comment>
<evidence type="ECO:0000256" key="3">
    <source>
        <dbReference type="ARBA" id="ARBA00022536"/>
    </source>
</evidence>
<dbReference type="InterPro" id="IPR000719">
    <property type="entry name" value="Prot_kinase_dom"/>
</dbReference>